<keyword evidence="1" id="KW-1133">Transmembrane helix</keyword>
<evidence type="ECO:0000313" key="3">
    <source>
        <dbReference type="Proteomes" id="UP000239735"/>
    </source>
</evidence>
<dbReference type="OrthoDB" id="9877411at2"/>
<sequence>MWWIVFVVLQGVIILSGIQREKRAGRWSWSKFVFALGFAALEVLIVTAPLALMDLKNRYFWPVYSAAWVVAAANFVWFIIVARRWKLPDGRTSLEADRDQRR</sequence>
<keyword evidence="1" id="KW-0812">Transmembrane</keyword>
<dbReference type="EMBL" id="OKRB01000100">
    <property type="protein sequence ID" value="SPE24105.1"/>
    <property type="molecule type" value="Genomic_DNA"/>
</dbReference>
<feature type="transmembrane region" description="Helical" evidence="1">
    <location>
        <begin position="59"/>
        <end position="80"/>
    </location>
</feature>
<feature type="transmembrane region" description="Helical" evidence="1">
    <location>
        <begin position="30"/>
        <end position="52"/>
    </location>
</feature>
<reference evidence="3" key="1">
    <citation type="submission" date="2018-02" db="EMBL/GenBank/DDBJ databases">
        <authorList>
            <person name="Hausmann B."/>
        </authorList>
    </citation>
    <scope>NUCLEOTIDE SEQUENCE [LARGE SCALE GENOMIC DNA]</scope>
    <source>
        <strain evidence="3">Peat soil MAG SbA5</strain>
    </source>
</reference>
<organism evidence="2 3">
    <name type="scientific">Candidatus Sulfuritelmatomonas gaucii</name>
    <dbReference type="NCBI Taxonomy" id="2043161"/>
    <lineage>
        <taxon>Bacteria</taxon>
        <taxon>Pseudomonadati</taxon>
        <taxon>Acidobacteriota</taxon>
        <taxon>Terriglobia</taxon>
        <taxon>Terriglobales</taxon>
        <taxon>Acidobacteriaceae</taxon>
        <taxon>Candidatus Sulfuritelmatomonas</taxon>
    </lineage>
</organism>
<evidence type="ECO:0000313" key="2">
    <source>
        <dbReference type="EMBL" id="SPE24105.1"/>
    </source>
</evidence>
<name>A0A2N9LLY8_9BACT</name>
<dbReference type="AlphaFoldDB" id="A0A2N9LLY8"/>
<dbReference type="Proteomes" id="UP000239735">
    <property type="component" value="Unassembled WGS sequence"/>
</dbReference>
<protein>
    <submittedName>
        <fullName evidence="2">Uncharacterized protein</fullName>
    </submittedName>
</protein>
<keyword evidence="1" id="KW-0472">Membrane</keyword>
<accession>A0A2N9LLY8</accession>
<evidence type="ECO:0000256" key="1">
    <source>
        <dbReference type="SAM" id="Phobius"/>
    </source>
</evidence>
<proteinExistence type="predicted"/>
<gene>
    <name evidence="2" type="ORF">SBA5_420005</name>
</gene>